<evidence type="ECO:0000313" key="1">
    <source>
        <dbReference type="EMBL" id="NQE38551.1"/>
    </source>
</evidence>
<keyword evidence="2" id="KW-1185">Reference proteome</keyword>
<dbReference type="Proteomes" id="UP000702425">
    <property type="component" value="Unassembled WGS sequence"/>
</dbReference>
<organism evidence="1 2">
    <name type="scientific">Microcoleus asticus IPMA8</name>
    <dbReference type="NCBI Taxonomy" id="2563858"/>
    <lineage>
        <taxon>Bacteria</taxon>
        <taxon>Bacillati</taxon>
        <taxon>Cyanobacteriota</taxon>
        <taxon>Cyanophyceae</taxon>
        <taxon>Oscillatoriophycideae</taxon>
        <taxon>Oscillatoriales</taxon>
        <taxon>Microcoleaceae</taxon>
        <taxon>Microcoleus</taxon>
        <taxon>Microcoleus asticus</taxon>
    </lineage>
</organism>
<reference evidence="1 2" key="1">
    <citation type="journal article" date="2020" name="Sci. Rep.">
        <title>A novel cyanobacterial geosmin producer, revising GeoA distribution and dispersion patterns in Bacteria.</title>
        <authorList>
            <person name="Churro C."/>
            <person name="Semedo-Aguiar A.P."/>
            <person name="Silva A.D."/>
            <person name="Pereira-Leal J.B."/>
            <person name="Leite R.B."/>
        </authorList>
    </citation>
    <scope>NUCLEOTIDE SEQUENCE [LARGE SCALE GENOMIC DNA]</scope>
    <source>
        <strain evidence="1 2">IPMA8</strain>
    </source>
</reference>
<dbReference type="EMBL" id="SRRZ01000251">
    <property type="protein sequence ID" value="NQE38551.1"/>
    <property type="molecule type" value="Genomic_DNA"/>
</dbReference>
<comment type="caution">
    <text evidence="1">The sequence shown here is derived from an EMBL/GenBank/DDBJ whole genome shotgun (WGS) entry which is preliminary data.</text>
</comment>
<evidence type="ECO:0000313" key="2">
    <source>
        <dbReference type="Proteomes" id="UP000702425"/>
    </source>
</evidence>
<protein>
    <submittedName>
        <fullName evidence="1">Uncharacterized protein</fullName>
    </submittedName>
</protein>
<name>A0ABX2D7W1_9CYAN</name>
<proteinExistence type="predicted"/>
<sequence>MVPNKTLAFGLLEPNYFERVITRNEIIDRKIFLDFSVDIAKKVLSKPFAFCVARLLHDSSFRSAWDRVYRDRLSQASQVNWNTSIPLMTNLPSFSSTWHVRGLVTGQILWIQQILEVAPARSLPFSELEFTHPRLKKREYVAKPAAKRQRKPKTVEENLIEIEASPPTTSKPDRNLPRLRRPIIEKQKLKITQTGASSISVTKPTADVSNGVDNQDLEPLLKSQIVNVADAGVGGQNPPAEFALRSPMDIFIATDDGLDEFAEAIRFLDERHWDISVTWEVRELAKETPFAKIVDRVRKFGLVKLESSGLRSCWILEFGRPDNFSISTLIFSLSTQNVNAQHEDILDTVLTQALLPQGGWQRSVFEKLKGEIGGFAFALTKHTNNSTEDWGERLYRKAKEIMNL</sequence>
<accession>A0ABX2D7W1</accession>
<gene>
    <name evidence="1" type="ORF">E5S67_06336</name>
</gene>
<dbReference type="RefSeq" id="WP_172193345.1">
    <property type="nucleotide sequence ID" value="NZ_CAWPPK010000170.1"/>
</dbReference>